<evidence type="ECO:0000256" key="4">
    <source>
        <dbReference type="ARBA" id="ARBA00023054"/>
    </source>
</evidence>
<comment type="caution">
    <text evidence="7">The sequence shown here is derived from an EMBL/GenBank/DDBJ whole genome shotgun (WGS) entry which is preliminary data.</text>
</comment>
<feature type="domain" description="Small ribosomal subunit protein uS10" evidence="6">
    <location>
        <begin position="667"/>
        <end position="762"/>
    </location>
</feature>
<reference evidence="7" key="2">
    <citation type="journal article" date="2021" name="World Allergy Organ. J.">
        <title>Chromosome-level assembly of Dermatophagoides farinae genome and transcriptome reveals two novel allergens Der f 37 and Der f 39.</title>
        <authorList>
            <person name="Chen J."/>
            <person name="Cai Z."/>
            <person name="Fan D."/>
            <person name="Hu J."/>
            <person name="Hou Y."/>
            <person name="He Y."/>
            <person name="Zhang Z."/>
            <person name="Zhao Z."/>
            <person name="Gao P."/>
            <person name="Hu W."/>
            <person name="Sun J."/>
            <person name="Li J."/>
            <person name="Ji K."/>
        </authorList>
    </citation>
    <scope>NUCLEOTIDE SEQUENCE</scope>
    <source>
        <strain evidence="7">JKM2019</strain>
    </source>
</reference>
<dbReference type="SUPFAM" id="SSF54999">
    <property type="entry name" value="Ribosomal protein S10"/>
    <property type="match status" value="1"/>
</dbReference>
<dbReference type="Gene3D" id="3.30.70.600">
    <property type="entry name" value="Ribosomal protein S10 domain"/>
    <property type="match status" value="1"/>
</dbReference>
<gene>
    <name evidence="7" type="ORF">HUG17_1589</name>
</gene>
<dbReference type="GO" id="GO:0030424">
    <property type="term" value="C:axon"/>
    <property type="evidence" value="ECO:0007669"/>
    <property type="project" value="TreeGrafter"/>
</dbReference>
<dbReference type="SMART" id="SM01403">
    <property type="entry name" value="Ribosomal_S10"/>
    <property type="match status" value="1"/>
</dbReference>
<dbReference type="Proteomes" id="UP000828236">
    <property type="component" value="Unassembled WGS sequence"/>
</dbReference>
<accession>A0A9D4P8X0</accession>
<protein>
    <submittedName>
        <fullName evidence="7">Fasciculation and elongation protein zeta-2-like protein</fullName>
    </submittedName>
</protein>
<name>A0A9D4P8X0_DERFA</name>
<evidence type="ECO:0000256" key="3">
    <source>
        <dbReference type="ARBA" id="ARBA00022980"/>
    </source>
</evidence>
<dbReference type="InterPro" id="IPR027486">
    <property type="entry name" value="Ribosomal_uS10_dom"/>
</dbReference>
<dbReference type="InterPro" id="IPR011680">
    <property type="entry name" value="FEZ"/>
</dbReference>
<dbReference type="GO" id="GO:0005840">
    <property type="term" value="C:ribosome"/>
    <property type="evidence" value="ECO:0007669"/>
    <property type="project" value="UniProtKB-KW"/>
</dbReference>
<keyword evidence="3" id="KW-0689">Ribosomal protein</keyword>
<dbReference type="GO" id="GO:1990904">
    <property type="term" value="C:ribonucleoprotein complex"/>
    <property type="evidence" value="ECO:0007669"/>
    <property type="project" value="UniProtKB-KW"/>
</dbReference>
<evidence type="ECO:0000313" key="7">
    <source>
        <dbReference type="EMBL" id="KAH7646051.1"/>
    </source>
</evidence>
<dbReference type="GO" id="GO:0005737">
    <property type="term" value="C:cytoplasm"/>
    <property type="evidence" value="ECO:0007669"/>
    <property type="project" value="TreeGrafter"/>
</dbReference>
<dbReference type="Pfam" id="PF00338">
    <property type="entry name" value="Ribosomal_S10"/>
    <property type="match status" value="1"/>
</dbReference>
<keyword evidence="4" id="KW-0175">Coiled coil</keyword>
<proteinExistence type="inferred from homology"/>
<keyword evidence="2" id="KW-0597">Phosphoprotein</keyword>
<dbReference type="Pfam" id="PF07763">
    <property type="entry name" value="FEZ"/>
    <property type="match status" value="1"/>
</dbReference>
<reference evidence="7" key="1">
    <citation type="submission" date="2020-06" db="EMBL/GenBank/DDBJ databases">
        <authorList>
            <person name="Ji K."/>
            <person name="Li J."/>
        </authorList>
    </citation>
    <scope>NUCLEOTIDE SEQUENCE</scope>
    <source>
        <strain evidence="7">JKM2019</strain>
        <tissue evidence="7">Whole body</tissue>
    </source>
</reference>
<dbReference type="InterPro" id="IPR036838">
    <property type="entry name" value="Ribosomal_uS10_dom_sf"/>
</dbReference>
<dbReference type="PANTHER" id="PTHR12394:SF12">
    <property type="entry name" value="LD08195P"/>
    <property type="match status" value="1"/>
</dbReference>
<dbReference type="EMBL" id="SDOV01000001">
    <property type="protein sequence ID" value="KAH7646051.1"/>
    <property type="molecule type" value="Genomic_DNA"/>
</dbReference>
<evidence type="ECO:0000256" key="2">
    <source>
        <dbReference type="ARBA" id="ARBA00022553"/>
    </source>
</evidence>
<evidence type="ECO:0000256" key="1">
    <source>
        <dbReference type="ARBA" id="ARBA00006788"/>
    </source>
</evidence>
<evidence type="ECO:0000256" key="5">
    <source>
        <dbReference type="ARBA" id="ARBA00023274"/>
    </source>
</evidence>
<evidence type="ECO:0000259" key="6">
    <source>
        <dbReference type="SMART" id="SM01403"/>
    </source>
</evidence>
<keyword evidence="5" id="KW-0687">Ribonucleoprotein</keyword>
<sequence length="808" mass="92873">MEKYSNLRIVHIPLASIDEDDDDDNDNTAKNYENKSKNIKEVSTLKLMSSSRSEESIEWNFHQQLMSPISDLNTPTTPFTHHTVTNTTDTEDFGTDTGFFSSASLSSSKRSSIVDLDLIISSLPLNSLSSNKFSNSASMSHVTDHDDGESFLNDDVAEESDEMTILKMTDDFEDFSRDQDSISASLEDLVNSFDEKVKNCLKNYDENVDKLAPVQMRTLDEVIQNRPAWWTLTGNYGGILPIDWEKLSPEDQINESITTIINDESDIDEDDGDSKLKELIDSCLEIEQGQQDSIKTAEQVLKEIDDIITGKSFQQIMNCNLDSNSHCSSSPRCSRSSSIASFDYIPVILRSTFYRFSLDKLKTFSLDQLQDLYEDLEGKTQKHSQELINRLAERDELEYEKELKSAFLSLLVKIQKRRKDFYKKYGNNQQQAQRYRKHRYLTTVIPYCKDMKFTKNIQALQTLIKILKAMLDDSPAVPALLTDYILKFICPSDLNQNENDHYHQNIRPKSSPQISQMIIKNKKNDSVNFSRFLNHTFRAASLRSFSFRDSVFGDGYVATKTTNTMAAQDLVDNYEKSRSTLLTNILDNATSNPASNFAQFIFITSDASMNLTIMFRKFCFRGLNIASNLTPIKYSQTRASTFCLKGIHEPEYLDYLKPQIPFYNLINIQIKAHDFAVLESYGSYLHRLSNRLGLVVVKYWCAPNTTKKIETLQHESSVVQHEYELNLYERNIQIEKVSSRIMSLLVEVVHRSLPAGVQLSIHEHNHELHEKTRYITDHELLQYKKELKLLLDNKKEDEEELTSGKKKK</sequence>
<organism evidence="7">
    <name type="scientific">Dermatophagoides farinae</name>
    <name type="common">American house dust mite</name>
    <dbReference type="NCBI Taxonomy" id="6954"/>
    <lineage>
        <taxon>Eukaryota</taxon>
        <taxon>Metazoa</taxon>
        <taxon>Ecdysozoa</taxon>
        <taxon>Arthropoda</taxon>
        <taxon>Chelicerata</taxon>
        <taxon>Arachnida</taxon>
        <taxon>Acari</taxon>
        <taxon>Acariformes</taxon>
        <taxon>Sarcoptiformes</taxon>
        <taxon>Astigmata</taxon>
        <taxon>Psoroptidia</taxon>
        <taxon>Analgoidea</taxon>
        <taxon>Pyroglyphidae</taxon>
        <taxon>Dermatophagoidinae</taxon>
        <taxon>Dermatophagoides</taxon>
    </lineage>
</organism>
<dbReference type="PANTHER" id="PTHR12394">
    <property type="entry name" value="ZYGIN"/>
    <property type="match status" value="1"/>
</dbReference>
<dbReference type="AlphaFoldDB" id="A0A9D4P8X0"/>
<comment type="similarity">
    <text evidence="1">Belongs to the zygin family.</text>
</comment>